<dbReference type="VEuPathDB" id="VectorBase:AALFPA_042727"/>
<comment type="catalytic activity">
    <reaction evidence="14">
        <text>a guanylyl-uridine-RNA = a 3'-end 2',3'-cyclophospho-GMP-RNA + a 5'-end dephospho-uridine-RNA</text>
        <dbReference type="Rhea" id="RHEA:81323"/>
        <dbReference type="Rhea" id="RHEA-COMP:17356"/>
        <dbReference type="Rhea" id="RHEA-COMP:19658"/>
        <dbReference type="Rhea" id="RHEA-COMP:19659"/>
        <dbReference type="ChEBI" id="CHEBI:173224"/>
        <dbReference type="ChEBI" id="CHEBI:231849"/>
        <dbReference type="ChEBI" id="CHEBI:231850"/>
    </reaction>
</comment>
<keyword evidence="5" id="KW-0964">Secreted</keyword>
<name>A0A023ENC4_AEDAL</name>
<evidence type="ECO:0000256" key="15">
    <source>
        <dbReference type="ARBA" id="ARBA00052670"/>
    </source>
</evidence>
<dbReference type="SUPFAM" id="SSF55895">
    <property type="entry name" value="Ribonuclease Rh-like"/>
    <property type="match status" value="1"/>
</dbReference>
<evidence type="ECO:0000256" key="1">
    <source>
        <dbReference type="ARBA" id="ARBA00004319"/>
    </source>
</evidence>
<reference evidence="19" key="1">
    <citation type="journal article" date="2014" name="PLoS Negl. Trop. Dis.">
        <title>Identification and characterization of seminal fluid proteins in the Asian tiger mosquito, Aedes albopictus.</title>
        <authorList>
            <person name="Boes K.E."/>
            <person name="Ribeiro J.M."/>
            <person name="Wong A."/>
            <person name="Harrington L.C."/>
            <person name="Wolfner M.F."/>
            <person name="Sirot L.K."/>
        </authorList>
    </citation>
    <scope>NUCLEOTIDE SEQUENCE</scope>
    <source>
        <tissue evidence="19">Reproductive organs</tissue>
    </source>
</reference>
<keyword evidence="7" id="KW-0255">Endonuclease</keyword>
<feature type="active site" evidence="16">
    <location>
        <position position="84"/>
    </location>
</feature>
<dbReference type="GO" id="GO:0033897">
    <property type="term" value="F:ribonuclease T2 activity"/>
    <property type="evidence" value="ECO:0007669"/>
    <property type="project" value="InterPro"/>
</dbReference>
<comment type="catalytic activity">
    <reaction evidence="15">
        <text>an adenylyl-uridine-RNA = a 3'-end 2',3'-cyclophospho-AMP-RNA + a 5'-end dephospho-uridine-RNA</text>
        <dbReference type="Rhea" id="RHEA:81383"/>
        <dbReference type="Rhea" id="RHEA-COMP:17356"/>
        <dbReference type="Rhea" id="RHEA-COMP:19675"/>
        <dbReference type="Rhea" id="RHEA-COMP:19676"/>
        <dbReference type="ChEBI" id="CHEBI:173224"/>
        <dbReference type="ChEBI" id="CHEBI:231879"/>
        <dbReference type="ChEBI" id="CHEBI:231881"/>
    </reaction>
    <physiologicalReaction direction="left-to-right" evidence="15">
        <dbReference type="Rhea" id="RHEA:81384"/>
    </physiologicalReaction>
</comment>
<feature type="active site" evidence="16">
    <location>
        <position position="137"/>
    </location>
</feature>
<dbReference type="EMBL" id="GAPW01002680">
    <property type="protein sequence ID" value="JAC10918.1"/>
    <property type="molecule type" value="mRNA"/>
</dbReference>
<evidence type="ECO:0000256" key="8">
    <source>
        <dbReference type="ARBA" id="ARBA00022801"/>
    </source>
</evidence>
<keyword evidence="12" id="KW-0458">Lysosome</keyword>
<dbReference type="Pfam" id="PF00445">
    <property type="entry name" value="Ribonuclease_T2"/>
    <property type="match status" value="1"/>
</dbReference>
<dbReference type="OrthoDB" id="435754at2759"/>
<dbReference type="InterPro" id="IPR036430">
    <property type="entry name" value="RNase_T2-like_sf"/>
</dbReference>
<evidence type="ECO:0000256" key="2">
    <source>
        <dbReference type="ARBA" id="ARBA00004371"/>
    </source>
</evidence>
<evidence type="ECO:0000256" key="12">
    <source>
        <dbReference type="ARBA" id="ARBA00023228"/>
    </source>
</evidence>
<evidence type="ECO:0000256" key="4">
    <source>
        <dbReference type="ARBA" id="ARBA00007469"/>
    </source>
</evidence>
<evidence type="ECO:0000256" key="18">
    <source>
        <dbReference type="SAM" id="SignalP"/>
    </source>
</evidence>
<evidence type="ECO:0000313" key="20">
    <source>
        <dbReference type="EMBL" id="JAV47112.1"/>
    </source>
</evidence>
<evidence type="ECO:0000256" key="11">
    <source>
        <dbReference type="ARBA" id="ARBA00023180"/>
    </source>
</evidence>
<evidence type="ECO:0000256" key="16">
    <source>
        <dbReference type="PIRSR" id="PIRSR633697-1"/>
    </source>
</evidence>
<dbReference type="AlphaFoldDB" id="A0A023ENC4"/>
<evidence type="ECO:0000256" key="7">
    <source>
        <dbReference type="ARBA" id="ARBA00022759"/>
    </source>
</evidence>
<keyword evidence="6" id="KW-0540">Nuclease</keyword>
<feature type="active site" evidence="16">
    <location>
        <position position="141"/>
    </location>
</feature>
<sequence length="319" mass="37320">MKLDHLAIFLAFLYLQCYVRADSSSEEDSSSDEDQNEALLVEDPEFDLLIFTQRWPITACYEWREKSPDHICGLPSAQNIWTIHGIWPTKLNTIGPSFCNKTAVFNVTELDPIEKQLEQFWINVEKNKPYDSLWRHEWLKHGTCAAAVMVQLNTEDKYFGQGLTWLQQHSMADVLGEGGIKPGQNYTVLEIRQVLIDRLQKNMAIECYHDKETKQQFLNEIRVCFNKNLELENCDGILFEDVFIDQPQGKIITNCNVNKPVFYPATVPLSRYEKTHMSPFDLHTKFLEEYKRQKAKENKNMKILVNIYKLIQLLKWSTM</sequence>
<dbReference type="GO" id="GO:0003723">
    <property type="term" value="F:RNA binding"/>
    <property type="evidence" value="ECO:0007669"/>
    <property type="project" value="InterPro"/>
</dbReference>
<dbReference type="FunFam" id="3.90.730.10:FF:000001">
    <property type="entry name" value="Ribonuclease T2"/>
    <property type="match status" value="1"/>
</dbReference>
<keyword evidence="10" id="KW-1015">Disulfide bond</keyword>
<evidence type="ECO:0000256" key="6">
    <source>
        <dbReference type="ARBA" id="ARBA00022722"/>
    </source>
</evidence>
<dbReference type="EMBL" id="GEHC01000533">
    <property type="protein sequence ID" value="JAV47112.1"/>
    <property type="molecule type" value="Transcribed_RNA"/>
</dbReference>
<dbReference type="VEuPathDB" id="VectorBase:AALC636_022680"/>
<dbReference type="PROSITE" id="PS00531">
    <property type="entry name" value="RNASE_T2_2"/>
    <property type="match status" value="1"/>
</dbReference>
<dbReference type="GO" id="GO:0005788">
    <property type="term" value="C:endoplasmic reticulum lumen"/>
    <property type="evidence" value="ECO:0007669"/>
    <property type="project" value="UniProtKB-SubCell"/>
</dbReference>
<keyword evidence="9" id="KW-0256">Endoplasmic reticulum</keyword>
<dbReference type="OMA" id="TNCHIGS"/>
<evidence type="ECO:0000256" key="9">
    <source>
        <dbReference type="ARBA" id="ARBA00022824"/>
    </source>
</evidence>
<evidence type="ECO:0000256" key="13">
    <source>
        <dbReference type="ARBA" id="ARBA00023239"/>
    </source>
</evidence>
<keyword evidence="18" id="KW-0732">Signal</keyword>
<proteinExistence type="evidence at transcript level"/>
<dbReference type="InterPro" id="IPR033697">
    <property type="entry name" value="Ribonuclease_T2_eukaryotic"/>
</dbReference>
<evidence type="ECO:0000256" key="3">
    <source>
        <dbReference type="ARBA" id="ARBA00004613"/>
    </source>
</evidence>
<organism evidence="19">
    <name type="scientific">Aedes albopictus</name>
    <name type="common">Asian tiger mosquito</name>
    <name type="synonym">Stegomyia albopicta</name>
    <dbReference type="NCBI Taxonomy" id="7160"/>
    <lineage>
        <taxon>Eukaryota</taxon>
        <taxon>Metazoa</taxon>
        <taxon>Ecdysozoa</taxon>
        <taxon>Arthropoda</taxon>
        <taxon>Hexapoda</taxon>
        <taxon>Insecta</taxon>
        <taxon>Pterygota</taxon>
        <taxon>Neoptera</taxon>
        <taxon>Endopterygota</taxon>
        <taxon>Diptera</taxon>
        <taxon>Nematocera</taxon>
        <taxon>Culicoidea</taxon>
        <taxon>Culicidae</taxon>
        <taxon>Culicinae</taxon>
        <taxon>Aedini</taxon>
        <taxon>Aedes</taxon>
        <taxon>Stegomyia</taxon>
    </lineage>
</organism>
<dbReference type="GO" id="GO:0006401">
    <property type="term" value="P:RNA catabolic process"/>
    <property type="evidence" value="ECO:0007669"/>
    <property type="project" value="UniProtKB-ARBA"/>
</dbReference>
<comment type="similarity">
    <text evidence="4 17">Belongs to the RNase T2 family.</text>
</comment>
<evidence type="ECO:0000256" key="14">
    <source>
        <dbReference type="ARBA" id="ARBA00051280"/>
    </source>
</evidence>
<dbReference type="InterPro" id="IPR033130">
    <property type="entry name" value="RNase_T2_His_AS_2"/>
</dbReference>
<dbReference type="PANTHER" id="PTHR11240:SF22">
    <property type="entry name" value="RIBONUCLEASE T2"/>
    <property type="match status" value="1"/>
</dbReference>
<accession>A0A023ENC4</accession>
<dbReference type="Gene3D" id="3.90.730.10">
    <property type="entry name" value="Ribonuclease T2-like"/>
    <property type="match status" value="1"/>
</dbReference>
<dbReference type="GO" id="GO:0005764">
    <property type="term" value="C:lysosome"/>
    <property type="evidence" value="ECO:0007669"/>
    <property type="project" value="UniProtKB-SubCell"/>
</dbReference>
<feature type="chain" id="PRO_5001519779" evidence="18">
    <location>
        <begin position="22"/>
        <end position="319"/>
    </location>
</feature>
<keyword evidence="8" id="KW-0378">Hydrolase</keyword>
<evidence type="ECO:0000256" key="10">
    <source>
        <dbReference type="ARBA" id="ARBA00023157"/>
    </source>
</evidence>
<reference evidence="20" key="2">
    <citation type="submission" date="2016-03" db="EMBL/GenBank/DDBJ databases">
        <title>RNAseq analyses of the sensorial organs of adult female Aedes albopictus.</title>
        <authorList>
            <person name="Fabrizio L."/>
            <person name="Ribeiro J.M."/>
            <person name="Arca B."/>
        </authorList>
    </citation>
    <scope>NUCLEOTIDE SEQUENCE</scope>
</reference>
<keyword evidence="13" id="KW-0456">Lyase</keyword>
<keyword evidence="11" id="KW-0325">Glycoprotein</keyword>
<evidence type="ECO:0000256" key="5">
    <source>
        <dbReference type="ARBA" id="ARBA00022525"/>
    </source>
</evidence>
<dbReference type="InterPro" id="IPR001568">
    <property type="entry name" value="RNase_T2-like"/>
</dbReference>
<dbReference type="CDD" id="cd01061">
    <property type="entry name" value="RNase_T2_euk"/>
    <property type="match status" value="1"/>
</dbReference>
<feature type="signal peptide" evidence="18">
    <location>
        <begin position="1"/>
        <end position="21"/>
    </location>
</feature>
<dbReference type="PANTHER" id="PTHR11240">
    <property type="entry name" value="RIBONUCLEASE T2"/>
    <property type="match status" value="1"/>
</dbReference>
<evidence type="ECO:0000256" key="17">
    <source>
        <dbReference type="RuleBase" id="RU004328"/>
    </source>
</evidence>
<protein>
    <submittedName>
        <fullName evidence="19 20">Putative ribonuclease t2</fullName>
    </submittedName>
</protein>
<evidence type="ECO:0000313" key="19">
    <source>
        <dbReference type="EMBL" id="JAC10918.1"/>
    </source>
</evidence>
<dbReference type="GO" id="GO:0016787">
    <property type="term" value="F:hydrolase activity"/>
    <property type="evidence" value="ECO:0007669"/>
    <property type="project" value="UniProtKB-KW"/>
</dbReference>
<dbReference type="GO" id="GO:0005576">
    <property type="term" value="C:extracellular region"/>
    <property type="evidence" value="ECO:0007669"/>
    <property type="project" value="UniProtKB-SubCell"/>
</dbReference>
<comment type="subcellular location">
    <subcellularLocation>
        <location evidence="1">Endoplasmic reticulum lumen</location>
    </subcellularLocation>
    <subcellularLocation>
        <location evidence="2">Lysosome</location>
    </subcellularLocation>
    <subcellularLocation>
        <location evidence="3">Secreted</location>
    </subcellularLocation>
</comment>